<protein>
    <submittedName>
        <fullName evidence="1">Uncharacterized protein</fullName>
    </submittedName>
</protein>
<name>A0ABQ6LTF9_9RHOB</name>
<sequence length="64" mass="6752">MPAEKPSGLCDAHEQAAMIAADRESDTNCEVAGGHPLLHHLPGHYPVSGEEGPCQATRKGLEFS</sequence>
<organism evidence="1 2">
    <name type="scientific">Paralimibaculum aggregatum</name>
    <dbReference type="NCBI Taxonomy" id="3036245"/>
    <lineage>
        <taxon>Bacteria</taxon>
        <taxon>Pseudomonadati</taxon>
        <taxon>Pseudomonadota</taxon>
        <taxon>Alphaproteobacteria</taxon>
        <taxon>Rhodobacterales</taxon>
        <taxon>Paracoccaceae</taxon>
        <taxon>Paralimibaculum</taxon>
    </lineage>
</organism>
<gene>
    <name evidence="1" type="ORF">LNKW23_45710</name>
</gene>
<evidence type="ECO:0000313" key="1">
    <source>
        <dbReference type="EMBL" id="GMG85351.1"/>
    </source>
</evidence>
<comment type="caution">
    <text evidence="1">The sequence shown here is derived from an EMBL/GenBank/DDBJ whole genome shotgun (WGS) entry which is preliminary data.</text>
</comment>
<proteinExistence type="predicted"/>
<evidence type="ECO:0000313" key="2">
    <source>
        <dbReference type="Proteomes" id="UP001239909"/>
    </source>
</evidence>
<dbReference type="Proteomes" id="UP001239909">
    <property type="component" value="Unassembled WGS sequence"/>
</dbReference>
<reference evidence="1 2" key="1">
    <citation type="submission" date="2023-04" db="EMBL/GenBank/DDBJ databases">
        <title>Marinoamorphus aggregata gen. nov., sp. Nov., isolate from tissue of brittle star Ophioplocus japonicus.</title>
        <authorList>
            <person name="Kawano K."/>
            <person name="Sawayama S."/>
            <person name="Nakagawa S."/>
        </authorList>
    </citation>
    <scope>NUCLEOTIDE SEQUENCE [LARGE SCALE GENOMIC DNA]</scope>
    <source>
        <strain evidence="1 2">NKW23</strain>
    </source>
</reference>
<accession>A0ABQ6LTF9</accession>
<keyword evidence="2" id="KW-1185">Reference proteome</keyword>
<dbReference type="EMBL" id="BSYI01000061">
    <property type="protein sequence ID" value="GMG85351.1"/>
    <property type="molecule type" value="Genomic_DNA"/>
</dbReference>